<feature type="transmembrane region" description="Helical" evidence="3">
    <location>
        <begin position="134"/>
        <end position="152"/>
    </location>
</feature>
<comment type="similarity">
    <text evidence="2">Belongs to the acyltransferase 3 family.</text>
</comment>
<keyword evidence="3" id="KW-0812">Transmembrane</keyword>
<dbReference type="Proteomes" id="UP001549019">
    <property type="component" value="Unassembled WGS sequence"/>
</dbReference>
<evidence type="ECO:0000256" key="1">
    <source>
        <dbReference type="ARBA" id="ARBA00004370"/>
    </source>
</evidence>
<feature type="transmembrane region" description="Helical" evidence="3">
    <location>
        <begin position="49"/>
        <end position="67"/>
    </location>
</feature>
<reference evidence="5 6" key="1">
    <citation type="submission" date="2024-05" db="EMBL/GenBank/DDBJ databases">
        <title>Genomic Encyclopedia of Type Strains, Phase IV (KMG-IV): sequencing the most valuable type-strain genomes for metagenomic binning, comparative biology and taxonomic classification.</title>
        <authorList>
            <person name="Goeker M."/>
        </authorList>
    </citation>
    <scope>NUCLEOTIDE SEQUENCE [LARGE SCALE GENOMIC DNA]</scope>
    <source>
        <strain evidence="5 6">DSM 25286</strain>
    </source>
</reference>
<feature type="transmembrane region" description="Helical" evidence="3">
    <location>
        <begin position="102"/>
        <end position="122"/>
    </location>
</feature>
<evidence type="ECO:0000256" key="2">
    <source>
        <dbReference type="ARBA" id="ARBA00007400"/>
    </source>
</evidence>
<comment type="subcellular location">
    <subcellularLocation>
        <location evidence="1">Membrane</location>
    </subcellularLocation>
</comment>
<feature type="domain" description="Acyltransferase 3" evidence="4">
    <location>
        <begin position="14"/>
        <end position="209"/>
    </location>
</feature>
<dbReference type="Pfam" id="PF01757">
    <property type="entry name" value="Acyl_transf_3"/>
    <property type="match status" value="1"/>
</dbReference>
<gene>
    <name evidence="5" type="ORF">ABHD89_000589</name>
</gene>
<evidence type="ECO:0000313" key="6">
    <source>
        <dbReference type="Proteomes" id="UP001549019"/>
    </source>
</evidence>
<sequence length="228" mass="26137">MDGLDFKTLLISLFAGGWGPGSYFIPVIIQATLILPLIYMVLKKNLTAGVIALFFISILVDAICMMMDVPGSVYRIIVVRYIFALVLGVWLALNTKNINYKWLIPLAILSAVYIAGVYYQGWEFFIERYWQSQHVPSYFWTLLLVIIGLRAYQFKAANPLSRLLVKMGQASYHIFLVQMFYFWVIADSISDFPLMIYSVISLAVCIVFGILFFNAENGLRNRIKLQRQ</sequence>
<feature type="transmembrane region" description="Helical" evidence="3">
    <location>
        <begin position="73"/>
        <end position="93"/>
    </location>
</feature>
<evidence type="ECO:0000256" key="3">
    <source>
        <dbReference type="SAM" id="Phobius"/>
    </source>
</evidence>
<proteinExistence type="inferred from homology"/>
<protein>
    <submittedName>
        <fullName evidence="5">Peptidoglycan/LPS O-acetylase OafA/YrhL</fullName>
    </submittedName>
</protein>
<name>A0ABV2E708_9STAP</name>
<feature type="transmembrane region" description="Helical" evidence="3">
    <location>
        <begin position="192"/>
        <end position="215"/>
    </location>
</feature>
<feature type="transmembrane region" description="Helical" evidence="3">
    <location>
        <begin position="164"/>
        <end position="186"/>
    </location>
</feature>
<keyword evidence="3" id="KW-0472">Membrane</keyword>
<comment type="caution">
    <text evidence="5">The sequence shown here is derived from an EMBL/GenBank/DDBJ whole genome shotgun (WGS) entry which is preliminary data.</text>
</comment>
<evidence type="ECO:0000313" key="5">
    <source>
        <dbReference type="EMBL" id="MET3110201.1"/>
    </source>
</evidence>
<feature type="transmembrane region" description="Helical" evidence="3">
    <location>
        <begin position="23"/>
        <end position="42"/>
    </location>
</feature>
<dbReference type="EMBL" id="JBDZDV010000001">
    <property type="protein sequence ID" value="MET3110201.1"/>
    <property type="molecule type" value="Genomic_DNA"/>
</dbReference>
<dbReference type="InterPro" id="IPR002656">
    <property type="entry name" value="Acyl_transf_3_dom"/>
</dbReference>
<accession>A0ABV2E708</accession>
<keyword evidence="6" id="KW-1185">Reference proteome</keyword>
<keyword evidence="3" id="KW-1133">Transmembrane helix</keyword>
<organism evidence="5 6">
    <name type="scientific">Salinicoccus halitifaciens</name>
    <dbReference type="NCBI Taxonomy" id="1073415"/>
    <lineage>
        <taxon>Bacteria</taxon>
        <taxon>Bacillati</taxon>
        <taxon>Bacillota</taxon>
        <taxon>Bacilli</taxon>
        <taxon>Bacillales</taxon>
        <taxon>Staphylococcaceae</taxon>
        <taxon>Salinicoccus</taxon>
    </lineage>
</organism>
<evidence type="ECO:0000259" key="4">
    <source>
        <dbReference type="Pfam" id="PF01757"/>
    </source>
</evidence>